<dbReference type="Gene3D" id="2.60.450.20">
    <property type="match status" value="1"/>
</dbReference>
<dbReference type="OrthoDB" id="5857768at2759"/>
<evidence type="ECO:0000313" key="2">
    <source>
        <dbReference type="Proteomes" id="UP000270094"/>
    </source>
</evidence>
<accession>A0A3P7J406</accession>
<dbReference type="AlphaFoldDB" id="A0A3P7J406"/>
<protein>
    <submittedName>
        <fullName evidence="1">Uncharacterized protein</fullName>
    </submittedName>
</protein>
<proteinExistence type="predicted"/>
<dbReference type="EMBL" id="UYYB01018832">
    <property type="protein sequence ID" value="VDM71107.1"/>
    <property type="molecule type" value="Genomic_DNA"/>
</dbReference>
<keyword evidence="2" id="KW-1185">Reference proteome</keyword>
<gene>
    <name evidence="1" type="ORF">SVUK_LOCUS6105</name>
</gene>
<dbReference type="InterPro" id="IPR047002">
    <property type="entry name" value="Tcp10_C_sf"/>
</dbReference>
<evidence type="ECO:0000313" key="1">
    <source>
        <dbReference type="EMBL" id="VDM71107.1"/>
    </source>
</evidence>
<name>A0A3P7J406_STRVU</name>
<organism evidence="1 2">
    <name type="scientific">Strongylus vulgaris</name>
    <name type="common">Blood worm</name>
    <dbReference type="NCBI Taxonomy" id="40348"/>
    <lineage>
        <taxon>Eukaryota</taxon>
        <taxon>Metazoa</taxon>
        <taxon>Ecdysozoa</taxon>
        <taxon>Nematoda</taxon>
        <taxon>Chromadorea</taxon>
        <taxon>Rhabditida</taxon>
        <taxon>Rhabditina</taxon>
        <taxon>Rhabditomorpha</taxon>
        <taxon>Strongyloidea</taxon>
        <taxon>Strongylidae</taxon>
        <taxon>Strongylus</taxon>
    </lineage>
</organism>
<sequence length="116" mass="13412">MLIPSGDWTKVTTTDCGCDFFEYSNTDVRWLSCDRSIEVYYYGIAGITVVLLANGRSIRYFNDGQIEIYRLSGEISRFNSATSQRCETMLGEDGSRFVEMYIRLYWLLCVVGRREP</sequence>
<reference evidence="1 2" key="1">
    <citation type="submission" date="2018-11" db="EMBL/GenBank/DDBJ databases">
        <authorList>
            <consortium name="Pathogen Informatics"/>
        </authorList>
    </citation>
    <scope>NUCLEOTIDE SEQUENCE [LARGE SCALE GENOMIC DNA]</scope>
</reference>
<dbReference type="Proteomes" id="UP000270094">
    <property type="component" value="Unassembled WGS sequence"/>
</dbReference>